<reference evidence="3 4" key="1">
    <citation type="submission" date="2011-01" db="EMBL/GenBank/DDBJ databases">
        <authorList>
            <person name="Weinstock G."/>
            <person name="Sodergren E."/>
            <person name="Clifton S."/>
            <person name="Fulton L."/>
            <person name="Fulton B."/>
            <person name="Courtney L."/>
            <person name="Fronick C."/>
            <person name="Harrison M."/>
            <person name="Strong C."/>
            <person name="Farmer C."/>
            <person name="Delahaunty K."/>
            <person name="Markovic C."/>
            <person name="Hall O."/>
            <person name="Minx P."/>
            <person name="Tomlinson C."/>
            <person name="Mitreva M."/>
            <person name="Hou S."/>
            <person name="Chen J."/>
            <person name="Wollam A."/>
            <person name="Pepin K.H."/>
            <person name="Johnson M."/>
            <person name="Bhonagiri V."/>
            <person name="Zhang X."/>
            <person name="Suruliraj S."/>
            <person name="Warren W."/>
            <person name="Chinwalla A."/>
            <person name="Mardis E.R."/>
            <person name="Wilson R.K."/>
        </authorList>
    </citation>
    <scope>NUCLEOTIDE SEQUENCE [LARGE SCALE GENOMIC DNA]</scope>
    <source>
        <strain evidence="4">DSM 22608 / JCM 16073 / KCTC 15190 / YIT 12066</strain>
    </source>
</reference>
<dbReference type="AlphaFoldDB" id="E8LKY9"/>
<dbReference type="Proteomes" id="UP000018458">
    <property type="component" value="Unassembled WGS sequence"/>
</dbReference>
<dbReference type="PROSITE" id="PS50206">
    <property type="entry name" value="RHODANESE_3"/>
    <property type="match status" value="1"/>
</dbReference>
<dbReference type="OrthoDB" id="9789585at2"/>
<proteinExistence type="predicted"/>
<gene>
    <name evidence="3" type="ORF">HMPREF9444_01394</name>
</gene>
<dbReference type="SUPFAM" id="SSF52821">
    <property type="entry name" value="Rhodanese/Cell cycle control phosphatase"/>
    <property type="match status" value="1"/>
</dbReference>
<dbReference type="SMART" id="SM00450">
    <property type="entry name" value="RHOD"/>
    <property type="match status" value="1"/>
</dbReference>
<feature type="signal peptide" evidence="1">
    <location>
        <begin position="1"/>
        <end position="22"/>
    </location>
</feature>
<dbReference type="Gene3D" id="3.40.250.10">
    <property type="entry name" value="Rhodanese-like domain"/>
    <property type="match status" value="1"/>
</dbReference>
<dbReference type="HOGENOM" id="CLU_089574_1_6_6"/>
<dbReference type="STRING" id="762983.HMPREF9444_01394"/>
<dbReference type="PANTHER" id="PTHR43031">
    <property type="entry name" value="FAD-DEPENDENT OXIDOREDUCTASE"/>
    <property type="match status" value="1"/>
</dbReference>
<dbReference type="InterPro" id="IPR050229">
    <property type="entry name" value="GlpE_sulfurtransferase"/>
</dbReference>
<dbReference type="eggNOG" id="COG0607">
    <property type="taxonomic scope" value="Bacteria"/>
</dbReference>
<dbReference type="Pfam" id="PF00581">
    <property type="entry name" value="Rhodanese"/>
    <property type="match status" value="1"/>
</dbReference>
<evidence type="ECO:0000259" key="2">
    <source>
        <dbReference type="PROSITE" id="PS50206"/>
    </source>
</evidence>
<organism evidence="3 4">
    <name type="scientific">Succinatimonas hippei (strain DSM 22608 / JCM 16073 / KCTC 15190 / YIT 12066)</name>
    <dbReference type="NCBI Taxonomy" id="762983"/>
    <lineage>
        <taxon>Bacteria</taxon>
        <taxon>Pseudomonadati</taxon>
        <taxon>Pseudomonadota</taxon>
        <taxon>Gammaproteobacteria</taxon>
        <taxon>Aeromonadales</taxon>
        <taxon>Succinivibrionaceae</taxon>
        <taxon>Succinatimonas</taxon>
    </lineage>
</organism>
<keyword evidence="4" id="KW-1185">Reference proteome</keyword>
<sequence>MKRTFLISCLIGGLAFMFPSFAVSNSDKLLDEYTMPAGYSEIAQNIAYALIEKNKGVLIDVRSPEEFAEGHIEGAINIPVETIKDGHILKEAPDLNKPLLLYCRTGRRATIAGQYLVNAGYKYVVNFGGVSTWQYGLIQDNN</sequence>
<evidence type="ECO:0000313" key="3">
    <source>
        <dbReference type="EMBL" id="EFY06813.1"/>
    </source>
</evidence>
<protein>
    <submittedName>
        <fullName evidence="3">Rhodanese-like protein</fullName>
    </submittedName>
</protein>
<keyword evidence="1" id="KW-0732">Signal</keyword>
<dbReference type="InterPro" id="IPR036873">
    <property type="entry name" value="Rhodanese-like_dom_sf"/>
</dbReference>
<evidence type="ECO:0000313" key="4">
    <source>
        <dbReference type="Proteomes" id="UP000018458"/>
    </source>
</evidence>
<dbReference type="EMBL" id="AEVO01000079">
    <property type="protein sequence ID" value="EFY06813.1"/>
    <property type="molecule type" value="Genomic_DNA"/>
</dbReference>
<dbReference type="InterPro" id="IPR001763">
    <property type="entry name" value="Rhodanese-like_dom"/>
</dbReference>
<dbReference type="RefSeq" id="WP_009143577.1">
    <property type="nucleotide sequence ID" value="NZ_GL831013.1"/>
</dbReference>
<comment type="caution">
    <text evidence="3">The sequence shown here is derived from an EMBL/GenBank/DDBJ whole genome shotgun (WGS) entry which is preliminary data.</text>
</comment>
<feature type="chain" id="PRO_5003226775" evidence="1">
    <location>
        <begin position="23"/>
        <end position="142"/>
    </location>
</feature>
<dbReference type="PANTHER" id="PTHR43031:SF1">
    <property type="entry name" value="PYRIDINE NUCLEOTIDE-DISULPHIDE OXIDOREDUCTASE"/>
    <property type="match status" value="1"/>
</dbReference>
<evidence type="ECO:0000256" key="1">
    <source>
        <dbReference type="SAM" id="SignalP"/>
    </source>
</evidence>
<feature type="domain" description="Rhodanese" evidence="2">
    <location>
        <begin position="52"/>
        <end position="135"/>
    </location>
</feature>
<name>E8LKY9_SUCHY</name>
<accession>E8LKY9</accession>
<dbReference type="CDD" id="cd00158">
    <property type="entry name" value="RHOD"/>
    <property type="match status" value="1"/>
</dbReference>